<dbReference type="InterPro" id="IPR050595">
    <property type="entry name" value="Bact_response_regulator"/>
</dbReference>
<evidence type="ECO:0000259" key="3">
    <source>
        <dbReference type="PROSITE" id="PS50110"/>
    </source>
</evidence>
<protein>
    <submittedName>
        <fullName evidence="4">Response regulator</fullName>
    </submittedName>
</protein>
<gene>
    <name evidence="4" type="ORF">HBH25_18650</name>
</gene>
<organism evidence="4 5">
    <name type="scientific">Pseudomonas quercus</name>
    <dbReference type="NCBI Taxonomy" id="2722792"/>
    <lineage>
        <taxon>Bacteria</taxon>
        <taxon>Pseudomonadati</taxon>
        <taxon>Pseudomonadota</taxon>
        <taxon>Gammaproteobacteria</taxon>
        <taxon>Pseudomonadales</taxon>
        <taxon>Pseudomonadaceae</taxon>
        <taxon>Pseudomonas</taxon>
    </lineage>
</organism>
<dbReference type="PANTHER" id="PTHR44591">
    <property type="entry name" value="STRESS RESPONSE REGULATOR PROTEIN 1"/>
    <property type="match status" value="1"/>
</dbReference>
<evidence type="ECO:0000313" key="4">
    <source>
        <dbReference type="EMBL" id="NJP02867.1"/>
    </source>
</evidence>
<dbReference type="EMBL" id="JAAVJI010000013">
    <property type="protein sequence ID" value="NJP02867.1"/>
    <property type="molecule type" value="Genomic_DNA"/>
</dbReference>
<sequence>MSDLDILSDEEREALNEILLTPTLGPLRALVVDDDADSRELLAQILTLHGIESSTASTAQAAFERLMSDRSIGLLITDLRMAPASGLDLIRQIRASERAALPIIIMSGDAGVKDAIEAMHLSVVDFLLKPIDVEQMLLIARRELGVG</sequence>
<evidence type="ECO:0000256" key="1">
    <source>
        <dbReference type="ARBA" id="ARBA00022553"/>
    </source>
</evidence>
<dbReference type="RefSeq" id="WP_168085440.1">
    <property type="nucleotide sequence ID" value="NZ_JAAVJI010000013.1"/>
</dbReference>
<keyword evidence="1 2" id="KW-0597">Phosphoprotein</keyword>
<dbReference type="SUPFAM" id="SSF52172">
    <property type="entry name" value="CheY-like"/>
    <property type="match status" value="1"/>
</dbReference>
<feature type="modified residue" description="4-aspartylphosphate" evidence="2">
    <location>
        <position position="78"/>
    </location>
</feature>
<reference evidence="4 5" key="1">
    <citation type="submission" date="2020-03" db="EMBL/GenBank/DDBJ databases">
        <authorList>
            <person name="Wang L."/>
            <person name="He N."/>
            <person name="Li Y."/>
            <person name="Fang Y."/>
            <person name="Zhang F."/>
        </authorList>
    </citation>
    <scope>NUCLEOTIDE SEQUENCE [LARGE SCALE GENOMIC DNA]</scope>
    <source>
        <strain evidence="5">hsmgli-8</strain>
    </source>
</reference>
<evidence type="ECO:0000313" key="5">
    <source>
        <dbReference type="Proteomes" id="UP000746535"/>
    </source>
</evidence>
<evidence type="ECO:0000256" key="2">
    <source>
        <dbReference type="PROSITE-ProRule" id="PRU00169"/>
    </source>
</evidence>
<proteinExistence type="predicted"/>
<dbReference type="Gene3D" id="3.40.50.2300">
    <property type="match status" value="1"/>
</dbReference>
<name>A0ABX0YIV5_9PSED</name>
<dbReference type="Proteomes" id="UP000746535">
    <property type="component" value="Unassembled WGS sequence"/>
</dbReference>
<feature type="domain" description="Response regulatory" evidence="3">
    <location>
        <begin position="28"/>
        <end position="144"/>
    </location>
</feature>
<dbReference type="PANTHER" id="PTHR44591:SF3">
    <property type="entry name" value="RESPONSE REGULATORY DOMAIN-CONTAINING PROTEIN"/>
    <property type="match status" value="1"/>
</dbReference>
<dbReference type="PROSITE" id="PS50110">
    <property type="entry name" value="RESPONSE_REGULATORY"/>
    <property type="match status" value="1"/>
</dbReference>
<dbReference type="InterPro" id="IPR011006">
    <property type="entry name" value="CheY-like_superfamily"/>
</dbReference>
<keyword evidence="5" id="KW-1185">Reference proteome</keyword>
<dbReference type="Pfam" id="PF00072">
    <property type="entry name" value="Response_reg"/>
    <property type="match status" value="1"/>
</dbReference>
<accession>A0ABX0YIV5</accession>
<comment type="caution">
    <text evidence="4">The sequence shown here is derived from an EMBL/GenBank/DDBJ whole genome shotgun (WGS) entry which is preliminary data.</text>
</comment>
<dbReference type="InterPro" id="IPR001789">
    <property type="entry name" value="Sig_transdc_resp-reg_receiver"/>
</dbReference>
<dbReference type="SMART" id="SM00448">
    <property type="entry name" value="REC"/>
    <property type="match status" value="1"/>
</dbReference>